<keyword evidence="2" id="KW-0328">Glycosyltransferase</keyword>
<evidence type="ECO:0000256" key="3">
    <source>
        <dbReference type="ARBA" id="ARBA00022679"/>
    </source>
</evidence>
<dbReference type="CDD" id="cd03784">
    <property type="entry name" value="GT1_Gtf-like"/>
    <property type="match status" value="1"/>
</dbReference>
<organism evidence="7 8">
    <name type="scientific">Kibdelosporangium persicum</name>
    <dbReference type="NCBI Taxonomy" id="2698649"/>
    <lineage>
        <taxon>Bacteria</taxon>
        <taxon>Bacillati</taxon>
        <taxon>Actinomycetota</taxon>
        <taxon>Actinomycetes</taxon>
        <taxon>Pseudonocardiales</taxon>
        <taxon>Pseudonocardiaceae</taxon>
        <taxon>Kibdelosporangium</taxon>
    </lineage>
</organism>
<keyword evidence="4" id="KW-0045">Antibiotic biosynthesis</keyword>
<dbReference type="InterPro" id="IPR030953">
    <property type="entry name" value="Glycosyl_450act"/>
</dbReference>
<dbReference type="InterPro" id="IPR050426">
    <property type="entry name" value="Glycosyltransferase_28"/>
</dbReference>
<comment type="similarity">
    <text evidence="1">Belongs to the glycosyltransferase 28 family.</text>
</comment>
<evidence type="ECO:0000313" key="7">
    <source>
        <dbReference type="EMBL" id="NRN67978.1"/>
    </source>
</evidence>
<dbReference type="InterPro" id="IPR010610">
    <property type="entry name" value="EryCIII-like_C"/>
</dbReference>
<evidence type="ECO:0000259" key="6">
    <source>
        <dbReference type="Pfam" id="PF21036"/>
    </source>
</evidence>
<dbReference type="SUPFAM" id="SSF53756">
    <property type="entry name" value="UDP-Glycosyltransferase/glycogen phosphorylase"/>
    <property type="match status" value="1"/>
</dbReference>
<accession>A0ABX2FB23</accession>
<dbReference type="InterPro" id="IPR002213">
    <property type="entry name" value="UDP_glucos_trans"/>
</dbReference>
<dbReference type="GO" id="GO:0016740">
    <property type="term" value="F:transferase activity"/>
    <property type="evidence" value="ECO:0007669"/>
    <property type="project" value="UniProtKB-KW"/>
</dbReference>
<feature type="domain" description="Erythromycin biosynthesis protein CIII-like C-terminal" evidence="5">
    <location>
        <begin position="271"/>
        <end position="413"/>
    </location>
</feature>
<dbReference type="NCBIfam" id="TIGR04516">
    <property type="entry name" value="glycosyl_450act"/>
    <property type="match status" value="1"/>
</dbReference>
<gene>
    <name evidence="7" type="ORF">GC106_52190</name>
</gene>
<keyword evidence="8" id="KW-1185">Reference proteome</keyword>
<dbReference type="Pfam" id="PF06722">
    <property type="entry name" value="EryCIII-like_C"/>
    <property type="match status" value="1"/>
</dbReference>
<feature type="domain" description="Erythromycin biosynthesis protein CIII-like N-terminal" evidence="6">
    <location>
        <begin position="22"/>
        <end position="254"/>
    </location>
</feature>
<dbReference type="InterPro" id="IPR048284">
    <property type="entry name" value="EryCIII-like_N"/>
</dbReference>
<dbReference type="Pfam" id="PF21036">
    <property type="entry name" value="EryCIII-like_N"/>
    <property type="match status" value="1"/>
</dbReference>
<dbReference type="EMBL" id="JAAATY010000017">
    <property type="protein sequence ID" value="NRN67978.1"/>
    <property type="molecule type" value="Genomic_DNA"/>
</dbReference>
<proteinExistence type="inferred from homology"/>
<keyword evidence="3 7" id="KW-0808">Transferase</keyword>
<dbReference type="Gene3D" id="3.40.50.2000">
    <property type="entry name" value="Glycogen Phosphorylase B"/>
    <property type="match status" value="2"/>
</dbReference>
<dbReference type="PANTHER" id="PTHR48050:SF13">
    <property type="entry name" value="STEROL 3-BETA-GLUCOSYLTRANSFERASE UGT80A2"/>
    <property type="match status" value="1"/>
</dbReference>
<comment type="caution">
    <text evidence="7">The sequence shown here is derived from an EMBL/GenBank/DDBJ whole genome shotgun (WGS) entry which is preliminary data.</text>
</comment>
<dbReference type="RefSeq" id="WP_173136554.1">
    <property type="nucleotide sequence ID" value="NZ_CBCSGW010000009.1"/>
</dbReference>
<name>A0ABX2FB23_9PSEU</name>
<protein>
    <submittedName>
        <fullName evidence="7">Glycosyl transferase</fullName>
    </submittedName>
</protein>
<dbReference type="PANTHER" id="PTHR48050">
    <property type="entry name" value="STEROL 3-BETA-GLUCOSYLTRANSFERASE"/>
    <property type="match status" value="1"/>
</dbReference>
<evidence type="ECO:0000259" key="5">
    <source>
        <dbReference type="Pfam" id="PF06722"/>
    </source>
</evidence>
<evidence type="ECO:0000313" key="8">
    <source>
        <dbReference type="Proteomes" id="UP000763557"/>
    </source>
</evidence>
<dbReference type="Proteomes" id="UP000763557">
    <property type="component" value="Unassembled WGS sequence"/>
</dbReference>
<reference evidence="7 8" key="1">
    <citation type="submission" date="2020-01" db="EMBL/GenBank/DDBJ databases">
        <title>Kibdelosporangium persica a novel Actinomycetes from a hot desert in Iran.</title>
        <authorList>
            <person name="Safaei N."/>
            <person name="Zaburannyi N."/>
            <person name="Mueller R."/>
            <person name="Wink J."/>
        </authorList>
    </citation>
    <scope>NUCLEOTIDE SEQUENCE [LARGE SCALE GENOMIC DNA]</scope>
    <source>
        <strain evidence="7 8">4NS15</strain>
    </source>
</reference>
<evidence type="ECO:0000256" key="2">
    <source>
        <dbReference type="ARBA" id="ARBA00022676"/>
    </source>
</evidence>
<evidence type="ECO:0000256" key="4">
    <source>
        <dbReference type="ARBA" id="ARBA00023194"/>
    </source>
</evidence>
<evidence type="ECO:0000256" key="1">
    <source>
        <dbReference type="ARBA" id="ARBA00006962"/>
    </source>
</evidence>
<sequence>MRVLFVTYPEKTIFQYLVPLAWALRTAGHDVRVASQPRFAGVITQAGLTAVPVGGDREIWRVAEGKPEQVEASRAGLPPPYDVADAPEKASWDYLRDGYRTQVTWWHRMKNFPMIAQLVTYARHWRPDLILWEPTSYAGSIAAKAIGATHGRLMYCLDIYGVTRDHYLRLKDGQEDREDPLAEWLSGYATKYGTSFSEDMITGHFTIDQLPESLRITADLDYLPMRYVPYGGPATVPAWLRTAPARPRVAFTLGLTATERFGGYTVDVQDVFDALADLDIELVATLTDKAKQNLSRIPPNTRVIPYVPLHDLAATCSAVIHHAGAATLATTSLHAVPQLSIPYHFDQPALARKLTEQGAGLDIHSTMATGADVRRDLLRLLGEPRFRAGARRLRDEVLAMPTPNEIVPRLESLVAHHRIAHRRIAQH</sequence>